<keyword evidence="1" id="KW-0812">Transmembrane</keyword>
<evidence type="ECO:0000313" key="2">
    <source>
        <dbReference type="EMBL" id="AIF05001.1"/>
    </source>
</evidence>
<proteinExistence type="predicted"/>
<reference evidence="2" key="1">
    <citation type="journal article" date="2014" name="Genome Biol. Evol.">
        <title>Pangenome evidence for extensive interdomain horizontal transfer affecting lineage core and shell genes in uncultured planktonic thaumarchaeota and euryarchaeota.</title>
        <authorList>
            <person name="Deschamps P."/>
            <person name="Zivanovic Y."/>
            <person name="Moreira D."/>
            <person name="Rodriguez-Valera F."/>
            <person name="Lopez-Garcia P."/>
        </authorList>
    </citation>
    <scope>NUCLEOTIDE SEQUENCE</scope>
</reference>
<dbReference type="InterPro" id="IPR013783">
    <property type="entry name" value="Ig-like_fold"/>
</dbReference>
<protein>
    <recommendedName>
        <fullName evidence="3">Cadherin domain-containing protein</fullName>
    </recommendedName>
</protein>
<evidence type="ECO:0008006" key="3">
    <source>
        <dbReference type="Google" id="ProtNLM"/>
    </source>
</evidence>
<name>A0A075GLV4_9EURY</name>
<evidence type="ECO:0000256" key="1">
    <source>
        <dbReference type="SAM" id="Phobius"/>
    </source>
</evidence>
<dbReference type="EMBL" id="KF900725">
    <property type="protein sequence ID" value="AIF05001.1"/>
    <property type="molecule type" value="Genomic_DNA"/>
</dbReference>
<dbReference type="Gene3D" id="2.60.40.10">
    <property type="entry name" value="Immunoglobulins"/>
    <property type="match status" value="1"/>
</dbReference>
<sequence>MVATAEGMGMRILTPLIMTALMVMMSWGTLVDAVQEETNEPTVTALETVDIVLEAPSPGHVVFAEYVGGQDCPPCYGSATKSLKNLKNSNTDEFVYISYIASQYAVLRTSQAGEVSPINRISHLDGSGSNSAPRAYFGECAHGSSTCYASGSGGTSHYDDWFSGTGGKSNNMDSTVNDYTLSVAQSPNGNNVDITVEASYLGTGTQTVSVYAAVAEKVCHSYPYADGSKPYNCWKKWLTNSGNNAFVSLTLSSTASSYSWSIPKSTVYNSDDTNMMTIVALQSGWSSGTTRYSVLSAADSEMNPLDLSATDITITNDDSSSTGFQAGDMLTLDATITNTGTEDYSDGGSIQFYHVTGMNSEQTIGPSVALNNLNVGQTQSVSAQFDTSSITMQDNGAETFRVRLYNTVGEKIPVGNNQKDASISHDVAPSASRPVATGQSQIARGDSLDFEVSGLSNDQVDSMGTMTAEMETSVANLNTWSGDWVSGGTLMGEGTGNERFVFTVSPPSTAASGAYDVRARLVDARGQIGDWSQVSEDAFGLMNGLPMVVDPTQPGEIPANCPAYPGQPTVKVEMIERIDLAGLVCDAETPLNELVITSNNPAFRQWDAATGEIEVQFDQVITNPTGEVIAQPMQLSISDGEESNSGTLSIMVIENGAPRWASLPPQSFNEGGSTSLILTPYLSDTSSDGTSVSPMGLSVSIVDVGNSSLITGDVNGHTINIDTVDDNAFGSTLMTIRASDSDGQFSDTQLVVHVANINDAPTLDVTSFDGLRMKIGEEFNFDVIGNMADVDDSVDAMFVTANSDTWKIGSRYNPLSGAITAWFEEPGTHTLTIVVSDVHDAATAYDVTVEIIESIPLVWSDNPETGDIMAEGFNIYVGEEPSFTVSHHGEAVLTDVEIIWTICNIDTGVCTDFGTEYVGDIAEPYSFNITKQVGKLLYRDQVKLSFVALGDDGFDRASETGAAFDVLEERPVVEDTTEDETTTENIDTETAGSLNLVLVGIAGALLLGLLVAVTLGVMLMRGRKEEELGMGFGAAQALGPAAGGMGSVPDYTQLPAGGSYVTSESGQTVYLAPNDSDWTMQADNSFIRTR</sequence>
<keyword evidence="1" id="KW-1133">Transmembrane helix</keyword>
<dbReference type="AlphaFoldDB" id="A0A075GLV4"/>
<organism evidence="2">
    <name type="scientific">uncultured marine group II/III euryarchaeote KM3_178_D06</name>
    <dbReference type="NCBI Taxonomy" id="1457940"/>
    <lineage>
        <taxon>Archaea</taxon>
        <taxon>Methanobacteriati</taxon>
        <taxon>Methanobacteriota</taxon>
        <taxon>environmental samples</taxon>
    </lineage>
</organism>
<keyword evidence="1" id="KW-0472">Membrane</keyword>
<feature type="transmembrane region" description="Helical" evidence="1">
    <location>
        <begin position="996"/>
        <end position="1020"/>
    </location>
</feature>
<accession>A0A075GLV4</accession>